<accession>A0A2G8LPH4</accession>
<evidence type="ECO:0000256" key="1">
    <source>
        <dbReference type="ARBA" id="ARBA00004496"/>
    </source>
</evidence>
<dbReference type="InterPro" id="IPR004095">
    <property type="entry name" value="TGS"/>
</dbReference>
<evidence type="ECO:0000259" key="13">
    <source>
        <dbReference type="PROSITE" id="PS50862"/>
    </source>
</evidence>
<dbReference type="PRINTS" id="PR01047">
    <property type="entry name" value="TRNASYNTHTHR"/>
</dbReference>
<dbReference type="Pfam" id="PF02824">
    <property type="entry name" value="TGS"/>
    <property type="match status" value="1"/>
</dbReference>
<gene>
    <name evidence="14" type="ORF">BSL78_00891</name>
</gene>
<keyword evidence="7" id="KW-0067">ATP-binding</keyword>
<keyword evidence="9" id="KW-0030">Aminoacyl-tRNA synthetase</keyword>
<comment type="caution">
    <text evidence="14">The sequence shown here is derived from an EMBL/GenBank/DDBJ whole genome shotgun (WGS) entry which is preliminary data.</text>
</comment>
<comment type="catalytic activity">
    <reaction evidence="11">
        <text>tRNA(Thr) + L-threonine + ATP = L-threonyl-tRNA(Thr) + AMP + diphosphate + H(+)</text>
        <dbReference type="Rhea" id="RHEA:24624"/>
        <dbReference type="Rhea" id="RHEA-COMP:9670"/>
        <dbReference type="Rhea" id="RHEA-COMP:9704"/>
        <dbReference type="ChEBI" id="CHEBI:15378"/>
        <dbReference type="ChEBI" id="CHEBI:30616"/>
        <dbReference type="ChEBI" id="CHEBI:33019"/>
        <dbReference type="ChEBI" id="CHEBI:57926"/>
        <dbReference type="ChEBI" id="CHEBI:78442"/>
        <dbReference type="ChEBI" id="CHEBI:78534"/>
        <dbReference type="ChEBI" id="CHEBI:456215"/>
        <dbReference type="EC" id="6.1.1.3"/>
    </reaction>
</comment>
<sequence length="635" mass="73040">MLLRSCLRRVIRVAKIRCNSTMASEGEPKKQGKSKGGKGEKKSAELNPWPEYIQKRIDLFDTLKAAHDADIAAKEPQAIKVTLPDGKVVDGESWRTTPIKLLKASGLADNAVISKVNGDVWDLDRPLEGMPSQVSSNDFPGINQVVKTIQKEKQPFVRLEMKKEDLLKMFDYNPFKQRILNEKVTTPTTTVYRCGPLIDLCRGPHVRHTGKVKAFDVVKNSATYWEGNSEAESLQRIYGISFPDNKQLKEWKHLQEEAAKRDHRKIGKEQGLFFFHELSPGSCFFQPKGAHIYNILVELIRSEYKKRGYQEVVSPNIYNKKLWETSGHWQHYDDNIFKFDVEKETYALKPMNCPGHCLIFDHRPRSWRELPLRMADFGVLHRNELSGALTGLTRVRRFQQDDAHIFCPPELIQQEIKGCLDFLEAVYTIFGFTYKLELSTRPKKYLGEVEVWDNAEKQLAASLDAFGHPWKLNPEDGAFYGPKIDITIQDALRRSHQCATIQLDFQLPIRFNLKYVAPFWISPRQAIVVPVGPAFNAYAETVTQRLHDAGFMVEHDTDDSDTMNKKIRNAQLSQFNFILVVGEKEQTNETVNVRTRDNLVHGERSITEVIQRFTELNEKRIIQSEESFGDKKQEE</sequence>
<dbReference type="Pfam" id="PF00587">
    <property type="entry name" value="tRNA-synt_2b"/>
    <property type="match status" value="1"/>
</dbReference>
<keyword evidence="8" id="KW-0648">Protein biosynthesis</keyword>
<comment type="subcellular location">
    <subcellularLocation>
        <location evidence="1">Cytoplasm</location>
    </subcellularLocation>
</comment>
<dbReference type="InterPro" id="IPR033728">
    <property type="entry name" value="ThrRS_core"/>
</dbReference>
<dbReference type="CDD" id="cd01667">
    <property type="entry name" value="TGS_ThrRS"/>
    <property type="match status" value="1"/>
</dbReference>
<dbReference type="FunFam" id="3.10.20.30:FF:000006">
    <property type="entry name" value="Threonine--tRNA ligase, cytoplasmic"/>
    <property type="match status" value="1"/>
</dbReference>
<evidence type="ECO:0000256" key="2">
    <source>
        <dbReference type="ARBA" id="ARBA00008226"/>
    </source>
</evidence>
<keyword evidence="5 14" id="KW-0436">Ligase</keyword>
<dbReference type="Gene3D" id="3.30.980.10">
    <property type="entry name" value="Threonyl-trna Synthetase, Chain A, domain 2"/>
    <property type="match status" value="1"/>
</dbReference>
<dbReference type="InterPro" id="IPR018163">
    <property type="entry name" value="Thr/Ala-tRNA-synth_IIc_edit"/>
</dbReference>
<dbReference type="GO" id="GO:0006435">
    <property type="term" value="P:threonyl-tRNA aminoacylation"/>
    <property type="evidence" value="ECO:0007669"/>
    <property type="project" value="InterPro"/>
</dbReference>
<evidence type="ECO:0000313" key="14">
    <source>
        <dbReference type="EMBL" id="PIK62169.1"/>
    </source>
</evidence>
<dbReference type="InterPro" id="IPR002314">
    <property type="entry name" value="aa-tRNA-synt_IIb"/>
</dbReference>
<dbReference type="NCBIfam" id="TIGR00418">
    <property type="entry name" value="thrS"/>
    <property type="match status" value="1"/>
</dbReference>
<dbReference type="GO" id="GO:0005739">
    <property type="term" value="C:mitochondrion"/>
    <property type="evidence" value="ECO:0007669"/>
    <property type="project" value="TreeGrafter"/>
</dbReference>
<name>A0A2G8LPH4_STIJA</name>
<evidence type="ECO:0000256" key="7">
    <source>
        <dbReference type="ARBA" id="ARBA00022840"/>
    </source>
</evidence>
<proteinExistence type="inferred from homology"/>
<dbReference type="Pfam" id="PF07973">
    <property type="entry name" value="tRNA_SAD"/>
    <property type="match status" value="1"/>
</dbReference>
<dbReference type="InterPro" id="IPR012947">
    <property type="entry name" value="tRNA_SAD"/>
</dbReference>
<dbReference type="InterPro" id="IPR006195">
    <property type="entry name" value="aa-tRNA-synth_II"/>
</dbReference>
<feature type="region of interest" description="Disordered" evidence="12">
    <location>
        <begin position="22"/>
        <end position="45"/>
    </location>
</feature>
<dbReference type="AlphaFoldDB" id="A0A2G8LPH4"/>
<dbReference type="Proteomes" id="UP000230750">
    <property type="component" value="Unassembled WGS sequence"/>
</dbReference>
<dbReference type="FunFam" id="3.30.930.10:FF:000019">
    <property type="entry name" value="Threonine--tRNA ligase"/>
    <property type="match status" value="1"/>
</dbReference>
<dbReference type="EMBL" id="MRZV01000017">
    <property type="protein sequence ID" value="PIK62169.1"/>
    <property type="molecule type" value="Genomic_DNA"/>
</dbReference>
<dbReference type="InterPro" id="IPR045864">
    <property type="entry name" value="aa-tRNA-synth_II/BPL/LPL"/>
</dbReference>
<dbReference type="SMART" id="SM00863">
    <property type="entry name" value="tRNA_SAD"/>
    <property type="match status" value="1"/>
</dbReference>
<dbReference type="FunFam" id="3.30.980.10:FF:000003">
    <property type="entry name" value="Threonine--tRNA ligase, cytoplasmic"/>
    <property type="match status" value="1"/>
</dbReference>
<dbReference type="InterPro" id="IPR002320">
    <property type="entry name" value="Thr-tRNA-ligase_IIa"/>
</dbReference>
<dbReference type="InterPro" id="IPR012676">
    <property type="entry name" value="TGS-like"/>
</dbReference>
<evidence type="ECO:0000256" key="3">
    <source>
        <dbReference type="ARBA" id="ARBA00013163"/>
    </source>
</evidence>
<feature type="domain" description="Aminoacyl-transfer RNA synthetases class-II family profile" evidence="13">
    <location>
        <begin position="287"/>
        <end position="500"/>
    </location>
</feature>
<evidence type="ECO:0000256" key="10">
    <source>
        <dbReference type="ARBA" id="ARBA00031900"/>
    </source>
</evidence>
<evidence type="ECO:0000313" key="15">
    <source>
        <dbReference type="Proteomes" id="UP000230750"/>
    </source>
</evidence>
<dbReference type="GO" id="GO:0005524">
    <property type="term" value="F:ATP binding"/>
    <property type="evidence" value="ECO:0007669"/>
    <property type="project" value="UniProtKB-KW"/>
</dbReference>
<dbReference type="CDD" id="cd00771">
    <property type="entry name" value="ThrRS_core"/>
    <property type="match status" value="1"/>
</dbReference>
<evidence type="ECO:0000256" key="9">
    <source>
        <dbReference type="ARBA" id="ARBA00023146"/>
    </source>
</evidence>
<comment type="similarity">
    <text evidence="2">Belongs to the class-II aminoacyl-tRNA synthetase family.</text>
</comment>
<keyword evidence="4" id="KW-0963">Cytoplasm</keyword>
<dbReference type="SUPFAM" id="SSF55186">
    <property type="entry name" value="ThrRS/AlaRS common domain"/>
    <property type="match status" value="1"/>
</dbReference>
<dbReference type="InterPro" id="IPR036621">
    <property type="entry name" value="Anticodon-bd_dom_sf"/>
</dbReference>
<keyword evidence="6" id="KW-0547">Nucleotide-binding</keyword>
<dbReference type="PANTHER" id="PTHR11451:SF46">
    <property type="entry name" value="THREONINE--TRNA LIGASE"/>
    <property type="match status" value="1"/>
</dbReference>
<keyword evidence="15" id="KW-1185">Reference proteome</keyword>
<dbReference type="PANTHER" id="PTHR11451">
    <property type="entry name" value="THREONINE-TRNA LIGASE"/>
    <property type="match status" value="1"/>
</dbReference>
<dbReference type="PROSITE" id="PS50862">
    <property type="entry name" value="AA_TRNA_LIGASE_II"/>
    <property type="match status" value="1"/>
</dbReference>
<dbReference type="SUPFAM" id="SSF52954">
    <property type="entry name" value="Class II aaRS ABD-related"/>
    <property type="match status" value="1"/>
</dbReference>
<dbReference type="InterPro" id="IPR004154">
    <property type="entry name" value="Anticodon-bd"/>
</dbReference>
<dbReference type="InterPro" id="IPR047246">
    <property type="entry name" value="ThrRS_anticodon"/>
</dbReference>
<dbReference type="STRING" id="307972.A0A2G8LPH4"/>
<organism evidence="14 15">
    <name type="scientific">Stichopus japonicus</name>
    <name type="common">Sea cucumber</name>
    <dbReference type="NCBI Taxonomy" id="307972"/>
    <lineage>
        <taxon>Eukaryota</taxon>
        <taxon>Metazoa</taxon>
        <taxon>Echinodermata</taxon>
        <taxon>Eleutherozoa</taxon>
        <taxon>Echinozoa</taxon>
        <taxon>Holothuroidea</taxon>
        <taxon>Aspidochirotacea</taxon>
        <taxon>Aspidochirotida</taxon>
        <taxon>Stichopodidae</taxon>
        <taxon>Apostichopus</taxon>
    </lineage>
</organism>
<dbReference type="SUPFAM" id="SSF81271">
    <property type="entry name" value="TGS-like"/>
    <property type="match status" value="1"/>
</dbReference>
<dbReference type="SUPFAM" id="SSF55681">
    <property type="entry name" value="Class II aaRS and biotin synthetases"/>
    <property type="match status" value="1"/>
</dbReference>
<evidence type="ECO:0000256" key="4">
    <source>
        <dbReference type="ARBA" id="ARBA00022490"/>
    </source>
</evidence>
<reference evidence="14 15" key="1">
    <citation type="journal article" date="2017" name="PLoS Biol.">
        <title>The sea cucumber genome provides insights into morphological evolution and visceral regeneration.</title>
        <authorList>
            <person name="Zhang X."/>
            <person name="Sun L."/>
            <person name="Yuan J."/>
            <person name="Sun Y."/>
            <person name="Gao Y."/>
            <person name="Zhang L."/>
            <person name="Li S."/>
            <person name="Dai H."/>
            <person name="Hamel J.F."/>
            <person name="Liu C."/>
            <person name="Yu Y."/>
            <person name="Liu S."/>
            <person name="Lin W."/>
            <person name="Guo K."/>
            <person name="Jin S."/>
            <person name="Xu P."/>
            <person name="Storey K.B."/>
            <person name="Huan P."/>
            <person name="Zhang T."/>
            <person name="Zhou Y."/>
            <person name="Zhang J."/>
            <person name="Lin C."/>
            <person name="Li X."/>
            <person name="Xing L."/>
            <person name="Huo D."/>
            <person name="Sun M."/>
            <person name="Wang L."/>
            <person name="Mercier A."/>
            <person name="Li F."/>
            <person name="Yang H."/>
            <person name="Xiang J."/>
        </authorList>
    </citation>
    <scope>NUCLEOTIDE SEQUENCE [LARGE SCALE GENOMIC DNA]</scope>
    <source>
        <strain evidence="14">Shaxun</strain>
        <tissue evidence="14">Muscle</tissue>
    </source>
</reference>
<dbReference type="FunFam" id="3.40.50.800:FF:000003">
    <property type="entry name" value="Threonine--tRNA ligase 2, cytoplasmic"/>
    <property type="match status" value="1"/>
</dbReference>
<evidence type="ECO:0000256" key="12">
    <source>
        <dbReference type="SAM" id="MobiDB-lite"/>
    </source>
</evidence>
<dbReference type="OrthoDB" id="5423599at2759"/>
<evidence type="ECO:0000256" key="8">
    <source>
        <dbReference type="ARBA" id="ARBA00022917"/>
    </source>
</evidence>
<evidence type="ECO:0000256" key="11">
    <source>
        <dbReference type="ARBA" id="ARBA00049515"/>
    </source>
</evidence>
<dbReference type="Pfam" id="PF03129">
    <property type="entry name" value="HGTP_anticodon"/>
    <property type="match status" value="1"/>
</dbReference>
<dbReference type="EC" id="6.1.1.3" evidence="3"/>
<evidence type="ECO:0000256" key="5">
    <source>
        <dbReference type="ARBA" id="ARBA00022598"/>
    </source>
</evidence>
<dbReference type="GO" id="GO:0004829">
    <property type="term" value="F:threonine-tRNA ligase activity"/>
    <property type="evidence" value="ECO:0007669"/>
    <property type="project" value="UniProtKB-EC"/>
</dbReference>
<dbReference type="Gene3D" id="3.30.930.10">
    <property type="entry name" value="Bira Bifunctional Protein, Domain 2"/>
    <property type="match status" value="1"/>
</dbReference>
<evidence type="ECO:0000256" key="6">
    <source>
        <dbReference type="ARBA" id="ARBA00022741"/>
    </source>
</evidence>
<dbReference type="Gene3D" id="3.40.50.800">
    <property type="entry name" value="Anticodon-binding domain"/>
    <property type="match status" value="1"/>
</dbReference>
<dbReference type="CDD" id="cd00860">
    <property type="entry name" value="ThrRS_anticodon"/>
    <property type="match status" value="1"/>
</dbReference>
<protein>
    <recommendedName>
        <fullName evidence="3">threonine--tRNA ligase</fullName>
        <ecNumber evidence="3">6.1.1.3</ecNumber>
    </recommendedName>
    <alternativeName>
        <fullName evidence="10">Threonyl-tRNA synthetase</fullName>
    </alternativeName>
</protein>